<feature type="domain" description="Major facilitator superfamily (MFS) profile" evidence="6">
    <location>
        <begin position="20"/>
        <end position="458"/>
    </location>
</feature>
<evidence type="ECO:0000256" key="4">
    <source>
        <dbReference type="ARBA" id="ARBA00023136"/>
    </source>
</evidence>
<keyword evidence="4 5" id="KW-0472">Membrane</keyword>
<dbReference type="InterPro" id="IPR011701">
    <property type="entry name" value="MFS"/>
</dbReference>
<feature type="transmembrane region" description="Helical" evidence="5">
    <location>
        <begin position="338"/>
        <end position="356"/>
    </location>
</feature>
<evidence type="ECO:0000313" key="8">
    <source>
        <dbReference type="Proteomes" id="UP001595699"/>
    </source>
</evidence>
<feature type="transmembrane region" description="Helical" evidence="5">
    <location>
        <begin position="237"/>
        <end position="254"/>
    </location>
</feature>
<dbReference type="SUPFAM" id="SSF103473">
    <property type="entry name" value="MFS general substrate transporter"/>
    <property type="match status" value="2"/>
</dbReference>
<evidence type="ECO:0000313" key="7">
    <source>
        <dbReference type="EMBL" id="MFC3762770.1"/>
    </source>
</evidence>
<dbReference type="InterPro" id="IPR020846">
    <property type="entry name" value="MFS_dom"/>
</dbReference>
<feature type="transmembrane region" description="Helical" evidence="5">
    <location>
        <begin position="306"/>
        <end position="326"/>
    </location>
</feature>
<feature type="transmembrane region" description="Helical" evidence="5">
    <location>
        <begin position="115"/>
        <end position="136"/>
    </location>
</feature>
<dbReference type="Proteomes" id="UP001595699">
    <property type="component" value="Unassembled WGS sequence"/>
</dbReference>
<comment type="caution">
    <text evidence="7">The sequence shown here is derived from an EMBL/GenBank/DDBJ whole genome shotgun (WGS) entry which is preliminary data.</text>
</comment>
<dbReference type="RefSeq" id="WP_205122765.1">
    <property type="nucleotide sequence ID" value="NZ_JAFBCM010000001.1"/>
</dbReference>
<protein>
    <submittedName>
        <fullName evidence="7">MFS transporter</fullName>
    </submittedName>
</protein>
<keyword evidence="2 5" id="KW-0812">Transmembrane</keyword>
<dbReference type="PROSITE" id="PS50850">
    <property type="entry name" value="MFS"/>
    <property type="match status" value="1"/>
</dbReference>
<dbReference type="PANTHER" id="PTHR42718">
    <property type="entry name" value="MAJOR FACILITATOR SUPERFAMILY MULTIDRUG TRANSPORTER MFSC"/>
    <property type="match status" value="1"/>
</dbReference>
<dbReference type="Pfam" id="PF07690">
    <property type="entry name" value="MFS_1"/>
    <property type="match status" value="1"/>
</dbReference>
<dbReference type="CDD" id="cd17321">
    <property type="entry name" value="MFS_MMR_MDR_like"/>
    <property type="match status" value="1"/>
</dbReference>
<evidence type="ECO:0000256" key="3">
    <source>
        <dbReference type="ARBA" id="ARBA00022989"/>
    </source>
</evidence>
<comment type="subcellular location">
    <subcellularLocation>
        <location evidence="1">Cell membrane</location>
        <topology evidence="1">Multi-pass membrane protein</topology>
    </subcellularLocation>
</comment>
<feature type="transmembrane region" description="Helical" evidence="5">
    <location>
        <begin position="58"/>
        <end position="78"/>
    </location>
</feature>
<feature type="transmembrane region" description="Helical" evidence="5">
    <location>
        <begin position="362"/>
        <end position="387"/>
    </location>
</feature>
<dbReference type="EMBL" id="JBHRZH010000016">
    <property type="protein sequence ID" value="MFC3762770.1"/>
    <property type="molecule type" value="Genomic_DNA"/>
</dbReference>
<organism evidence="7 8">
    <name type="scientific">Tenggerimyces flavus</name>
    <dbReference type="NCBI Taxonomy" id="1708749"/>
    <lineage>
        <taxon>Bacteria</taxon>
        <taxon>Bacillati</taxon>
        <taxon>Actinomycetota</taxon>
        <taxon>Actinomycetes</taxon>
        <taxon>Propionibacteriales</taxon>
        <taxon>Nocardioidaceae</taxon>
        <taxon>Tenggerimyces</taxon>
    </lineage>
</organism>
<feature type="transmembrane region" description="Helical" evidence="5">
    <location>
        <begin position="85"/>
        <end position="103"/>
    </location>
</feature>
<feature type="transmembrane region" description="Helical" evidence="5">
    <location>
        <begin position="437"/>
        <end position="456"/>
    </location>
</feature>
<keyword evidence="8" id="KW-1185">Reference proteome</keyword>
<gene>
    <name evidence="7" type="ORF">ACFOUW_18150</name>
</gene>
<feature type="transmembrane region" description="Helical" evidence="5">
    <location>
        <begin position="148"/>
        <end position="170"/>
    </location>
</feature>
<evidence type="ECO:0000256" key="1">
    <source>
        <dbReference type="ARBA" id="ARBA00004651"/>
    </source>
</evidence>
<dbReference type="Gene3D" id="1.20.1250.20">
    <property type="entry name" value="MFS general substrate transporter like domains"/>
    <property type="match status" value="2"/>
</dbReference>
<name>A0ABV7YBT0_9ACTN</name>
<dbReference type="InterPro" id="IPR036259">
    <property type="entry name" value="MFS_trans_sf"/>
</dbReference>
<feature type="transmembrane region" description="Helical" evidence="5">
    <location>
        <begin position="407"/>
        <end position="425"/>
    </location>
</feature>
<evidence type="ECO:0000259" key="6">
    <source>
        <dbReference type="PROSITE" id="PS50850"/>
    </source>
</evidence>
<sequence>MTELMEPATAVETTAKRSTTLAVTSAATLLVLMNYVAPLATMPAIAAGVDAGVLGRTWILNGIAFGLSALLLVTGNLADAYGRRRMFVIGAVVLAFSSVVSAVANDPGTFVLGRILQGVASAAVLTASLGLIGVAYPSGPARVRATGMWGAMIGAGIALGPWVGGLFAEWGSWRGAYWFFAAGSALVVFAGALVLSESRAAVRPRFDVRGTVVFALGVGALLFAVTEGRLGWTRPTVLAGLLAAAVLLGTFVLVERRALHPLLDLRLFRRPLFLAATLGALTTGLAIIGVMSYVPTVMQLALGQTPMITAAVVLIWSGASFLTSFFAHRLPLGGRHQLAVGLLFAAVGNLILLGFVERWSWLHATAGFVVAGIGSGLVNAALARLAIESVPPERAGTGSGINQTARYVGSSLGVAAVVALVAAVAGPSNDLSAGVNAALVAGAGVALLGGVGALLLRR</sequence>
<dbReference type="InterPro" id="IPR005829">
    <property type="entry name" value="Sugar_transporter_CS"/>
</dbReference>
<feature type="transmembrane region" description="Helical" evidence="5">
    <location>
        <begin position="21"/>
        <end position="46"/>
    </location>
</feature>
<proteinExistence type="predicted"/>
<feature type="transmembrane region" description="Helical" evidence="5">
    <location>
        <begin position="176"/>
        <end position="196"/>
    </location>
</feature>
<feature type="transmembrane region" description="Helical" evidence="5">
    <location>
        <begin position="208"/>
        <end position="225"/>
    </location>
</feature>
<dbReference type="PANTHER" id="PTHR42718:SF49">
    <property type="entry name" value="EXPORT PROTEIN"/>
    <property type="match status" value="1"/>
</dbReference>
<evidence type="ECO:0000256" key="5">
    <source>
        <dbReference type="SAM" id="Phobius"/>
    </source>
</evidence>
<evidence type="ECO:0000256" key="2">
    <source>
        <dbReference type="ARBA" id="ARBA00022692"/>
    </source>
</evidence>
<feature type="transmembrane region" description="Helical" evidence="5">
    <location>
        <begin position="274"/>
        <end position="294"/>
    </location>
</feature>
<keyword evidence="3 5" id="KW-1133">Transmembrane helix</keyword>
<dbReference type="PRINTS" id="PR01036">
    <property type="entry name" value="TCRTETB"/>
</dbReference>
<reference evidence="8" key="1">
    <citation type="journal article" date="2019" name="Int. J. Syst. Evol. Microbiol.">
        <title>The Global Catalogue of Microorganisms (GCM) 10K type strain sequencing project: providing services to taxonomists for standard genome sequencing and annotation.</title>
        <authorList>
            <consortium name="The Broad Institute Genomics Platform"/>
            <consortium name="The Broad Institute Genome Sequencing Center for Infectious Disease"/>
            <person name="Wu L."/>
            <person name="Ma J."/>
        </authorList>
    </citation>
    <scope>NUCLEOTIDE SEQUENCE [LARGE SCALE GENOMIC DNA]</scope>
    <source>
        <strain evidence="8">CGMCC 4.7241</strain>
    </source>
</reference>
<dbReference type="PROSITE" id="PS00216">
    <property type="entry name" value="SUGAR_TRANSPORT_1"/>
    <property type="match status" value="1"/>
</dbReference>
<accession>A0ABV7YBT0</accession>